<protein>
    <submittedName>
        <fullName evidence="1">Uncharacterized protein</fullName>
    </submittedName>
</protein>
<sequence>MIAAIVEHLAWVQRWGRIGASHVGRRDPGPSDTVSTLPDLPGIGRCVIRLRYLECLQGKYVGG</sequence>
<gene>
    <name evidence="1" type="ORF">BMG00_11025</name>
</gene>
<evidence type="ECO:0000313" key="2">
    <source>
        <dbReference type="Proteomes" id="UP000242224"/>
    </source>
</evidence>
<accession>A0ABX3MKC5</accession>
<name>A0ABX3MKC5_9RHOB</name>
<dbReference type="Proteomes" id="UP000242224">
    <property type="component" value="Unassembled WGS sequence"/>
</dbReference>
<dbReference type="EMBL" id="MPZS01000002">
    <property type="protein sequence ID" value="OOY11633.1"/>
    <property type="molecule type" value="Genomic_DNA"/>
</dbReference>
<keyword evidence="2" id="KW-1185">Reference proteome</keyword>
<evidence type="ECO:0000313" key="1">
    <source>
        <dbReference type="EMBL" id="OOY11633.1"/>
    </source>
</evidence>
<reference evidence="1 2" key="1">
    <citation type="submission" date="2016-11" db="EMBL/GenBank/DDBJ databases">
        <title>A multilocus sequence analysis scheme for characterization of bacteria in the genus Thioclava.</title>
        <authorList>
            <person name="Liu Y."/>
            <person name="Shao Z."/>
        </authorList>
    </citation>
    <scope>NUCLEOTIDE SEQUENCE [LARGE SCALE GENOMIC DNA]</scope>
    <source>
        <strain evidence="1 2">11.10-0-13</strain>
    </source>
</reference>
<comment type="caution">
    <text evidence="1">The sequence shown here is derived from an EMBL/GenBank/DDBJ whole genome shotgun (WGS) entry which is preliminary data.</text>
</comment>
<organism evidence="1 2">
    <name type="scientific">Thioclava marina</name>
    <dbReference type="NCBI Taxonomy" id="1915077"/>
    <lineage>
        <taxon>Bacteria</taxon>
        <taxon>Pseudomonadati</taxon>
        <taxon>Pseudomonadota</taxon>
        <taxon>Alphaproteobacteria</taxon>
        <taxon>Rhodobacterales</taxon>
        <taxon>Paracoccaceae</taxon>
        <taxon>Thioclava</taxon>
    </lineage>
</organism>
<proteinExistence type="predicted"/>